<feature type="transmembrane region" description="Helical" evidence="6">
    <location>
        <begin position="241"/>
        <end position="259"/>
    </location>
</feature>
<dbReference type="EMBL" id="CAJJDN010000075">
    <property type="protein sequence ID" value="CAD8101434.1"/>
    <property type="molecule type" value="Genomic_DNA"/>
</dbReference>
<feature type="transmembrane region" description="Helical" evidence="6">
    <location>
        <begin position="60"/>
        <end position="77"/>
    </location>
</feature>
<evidence type="ECO:0000259" key="7">
    <source>
        <dbReference type="Pfam" id="PF01490"/>
    </source>
</evidence>
<dbReference type="PANTHER" id="PTHR22950">
    <property type="entry name" value="AMINO ACID TRANSPORTER"/>
    <property type="match status" value="1"/>
</dbReference>
<sequence>MKIQQSEDEDNLSSKLQDDGVNQSADNLSDEGQLEKSTLHYSWFVRTFGPMKKGSLRQSVIALMCAAMGSGMLSFPSNPVQSGLINCIILMIICALLSRFSMYILMKCAFKYDQHSYAELVKFALGPSMQKFYSVDVICYTFGAIVCYQILFTQFVWQVLLQFKVDESYKDEVRYIGGSIFMIINFPVSMMRDLYSLRYFTHLQIIIIAYILVTIIIFFFINAPEKFDSDKIVYFDFNIQITSTFAATFFGFICHQLIFPIRSELKRSTFKRMSKIFNRAIFSEAIIYLTLMIFGYLSFFETTEKIIIDNYDTLAFTIAKALFAFIMFFAVPINLNPSRLTVLQLIGKEKSWKAYVISTVILQYTTGVIAMIYPNVKAIFGLLGGIFGMIMVIVLPCTLYITLELKEGKKWSDSDILITLLIGVFSGIAGFTGAIVSQIYS</sequence>
<feature type="transmembrane region" description="Helical" evidence="6">
    <location>
        <begin position="314"/>
        <end position="333"/>
    </location>
</feature>
<feature type="transmembrane region" description="Helical" evidence="6">
    <location>
        <begin position="83"/>
        <end position="105"/>
    </location>
</feature>
<feature type="domain" description="Amino acid transporter transmembrane" evidence="7">
    <location>
        <begin position="53"/>
        <end position="435"/>
    </location>
</feature>
<evidence type="ECO:0000256" key="6">
    <source>
        <dbReference type="SAM" id="Phobius"/>
    </source>
</evidence>
<dbReference type="AlphaFoldDB" id="A0A8S1PEQ3"/>
<comment type="subcellular location">
    <subcellularLocation>
        <location evidence="1">Membrane</location>
        <topology evidence="1">Multi-pass membrane protein</topology>
    </subcellularLocation>
</comment>
<organism evidence="8 9">
    <name type="scientific">Paramecium sonneborni</name>
    <dbReference type="NCBI Taxonomy" id="65129"/>
    <lineage>
        <taxon>Eukaryota</taxon>
        <taxon>Sar</taxon>
        <taxon>Alveolata</taxon>
        <taxon>Ciliophora</taxon>
        <taxon>Intramacronucleata</taxon>
        <taxon>Oligohymenophorea</taxon>
        <taxon>Peniculida</taxon>
        <taxon>Parameciidae</taxon>
        <taxon>Paramecium</taxon>
    </lineage>
</organism>
<feature type="transmembrane region" description="Helical" evidence="6">
    <location>
        <begin position="280"/>
        <end position="299"/>
    </location>
</feature>
<dbReference type="OrthoDB" id="438545at2759"/>
<dbReference type="PANTHER" id="PTHR22950:SF702">
    <property type="entry name" value="AMINO ACID TRANSPORTER PROTEIN"/>
    <property type="match status" value="1"/>
</dbReference>
<evidence type="ECO:0000256" key="5">
    <source>
        <dbReference type="SAM" id="MobiDB-lite"/>
    </source>
</evidence>
<reference evidence="8" key="1">
    <citation type="submission" date="2021-01" db="EMBL/GenBank/DDBJ databases">
        <authorList>
            <consortium name="Genoscope - CEA"/>
            <person name="William W."/>
        </authorList>
    </citation>
    <scope>NUCLEOTIDE SEQUENCE</scope>
</reference>
<dbReference type="GO" id="GO:0016020">
    <property type="term" value="C:membrane"/>
    <property type="evidence" value="ECO:0007669"/>
    <property type="project" value="UniProtKB-SubCell"/>
</dbReference>
<gene>
    <name evidence="8" type="ORF">PSON_ATCC_30995.1.T0750271</name>
</gene>
<evidence type="ECO:0000256" key="3">
    <source>
        <dbReference type="ARBA" id="ARBA00022989"/>
    </source>
</evidence>
<keyword evidence="2 6" id="KW-0812">Transmembrane</keyword>
<keyword evidence="4 6" id="KW-0472">Membrane</keyword>
<name>A0A8S1PEQ3_9CILI</name>
<feature type="transmembrane region" description="Helical" evidence="6">
    <location>
        <begin position="173"/>
        <end position="191"/>
    </location>
</feature>
<feature type="transmembrane region" description="Helical" evidence="6">
    <location>
        <begin position="415"/>
        <end position="440"/>
    </location>
</feature>
<feature type="region of interest" description="Disordered" evidence="5">
    <location>
        <begin position="1"/>
        <end position="31"/>
    </location>
</feature>
<proteinExistence type="predicted"/>
<feature type="transmembrane region" description="Helical" evidence="6">
    <location>
        <begin position="137"/>
        <end position="161"/>
    </location>
</feature>
<evidence type="ECO:0000256" key="1">
    <source>
        <dbReference type="ARBA" id="ARBA00004141"/>
    </source>
</evidence>
<evidence type="ECO:0000256" key="2">
    <source>
        <dbReference type="ARBA" id="ARBA00022692"/>
    </source>
</evidence>
<dbReference type="Proteomes" id="UP000692954">
    <property type="component" value="Unassembled WGS sequence"/>
</dbReference>
<evidence type="ECO:0000313" key="9">
    <source>
        <dbReference type="Proteomes" id="UP000692954"/>
    </source>
</evidence>
<feature type="compositionally biased region" description="Acidic residues" evidence="5">
    <location>
        <begin position="1"/>
        <end position="11"/>
    </location>
</feature>
<accession>A0A8S1PEQ3</accession>
<evidence type="ECO:0000256" key="4">
    <source>
        <dbReference type="ARBA" id="ARBA00023136"/>
    </source>
</evidence>
<protein>
    <recommendedName>
        <fullName evidence="7">Amino acid transporter transmembrane domain-containing protein</fullName>
    </recommendedName>
</protein>
<dbReference type="InterPro" id="IPR013057">
    <property type="entry name" value="AA_transpt_TM"/>
</dbReference>
<comment type="caution">
    <text evidence="8">The sequence shown here is derived from an EMBL/GenBank/DDBJ whole genome shotgun (WGS) entry which is preliminary data.</text>
</comment>
<feature type="transmembrane region" description="Helical" evidence="6">
    <location>
        <begin position="354"/>
        <end position="373"/>
    </location>
</feature>
<dbReference type="Pfam" id="PF01490">
    <property type="entry name" value="Aa_trans"/>
    <property type="match status" value="1"/>
</dbReference>
<keyword evidence="3 6" id="KW-1133">Transmembrane helix</keyword>
<feature type="transmembrane region" description="Helical" evidence="6">
    <location>
        <begin position="379"/>
        <end position="403"/>
    </location>
</feature>
<dbReference type="GO" id="GO:0015179">
    <property type="term" value="F:L-amino acid transmembrane transporter activity"/>
    <property type="evidence" value="ECO:0007669"/>
    <property type="project" value="TreeGrafter"/>
</dbReference>
<keyword evidence="9" id="KW-1185">Reference proteome</keyword>
<evidence type="ECO:0000313" key="8">
    <source>
        <dbReference type="EMBL" id="CAD8101434.1"/>
    </source>
</evidence>
<feature type="transmembrane region" description="Helical" evidence="6">
    <location>
        <begin position="203"/>
        <end position="221"/>
    </location>
</feature>